<protein>
    <submittedName>
        <fullName evidence="3">PKS-NRPS hybrid synthetase</fullName>
    </submittedName>
</protein>
<gene>
    <name evidence="3" type="ORF">KUF71_000663</name>
</gene>
<dbReference type="Pfam" id="PF10551">
    <property type="entry name" value="MULE"/>
    <property type="match status" value="1"/>
</dbReference>
<reference evidence="3" key="1">
    <citation type="submission" date="2021-07" db="EMBL/GenBank/DDBJ databases">
        <authorList>
            <person name="Catto M.A."/>
            <person name="Jacobson A."/>
            <person name="Kennedy G."/>
            <person name="Labadie P."/>
            <person name="Hunt B.G."/>
            <person name="Srinivasan R."/>
        </authorList>
    </citation>
    <scope>NUCLEOTIDE SEQUENCE</scope>
    <source>
        <strain evidence="3">PL_HMW_Pooled</strain>
        <tissue evidence="3">Head</tissue>
    </source>
</reference>
<feature type="domain" description="MULE transposase" evidence="2">
    <location>
        <begin position="212"/>
        <end position="309"/>
    </location>
</feature>
<evidence type="ECO:0000259" key="2">
    <source>
        <dbReference type="Pfam" id="PF10551"/>
    </source>
</evidence>
<accession>A0AAE1L8D5</accession>
<feature type="region of interest" description="Disordered" evidence="1">
    <location>
        <begin position="400"/>
        <end position="420"/>
    </location>
</feature>
<dbReference type="Gene3D" id="2.20.25.240">
    <property type="match status" value="1"/>
</dbReference>
<keyword evidence="4" id="KW-1185">Reference proteome</keyword>
<evidence type="ECO:0000313" key="3">
    <source>
        <dbReference type="EMBL" id="KAK3910085.1"/>
    </source>
</evidence>
<dbReference type="AlphaFoldDB" id="A0AAE1L8D5"/>
<evidence type="ECO:0000256" key="1">
    <source>
        <dbReference type="SAM" id="MobiDB-lite"/>
    </source>
</evidence>
<evidence type="ECO:0000313" key="4">
    <source>
        <dbReference type="Proteomes" id="UP001219518"/>
    </source>
</evidence>
<name>A0AAE1L8D5_9NEOP</name>
<comment type="caution">
    <text evidence="3">The sequence shown here is derived from an EMBL/GenBank/DDBJ whole genome shotgun (WGS) entry which is preliminary data.</text>
</comment>
<sequence>MGDQAKLLQSERGGHLSSYKGYLYNKHGENKDGTRTYWICRKKPACTKRAISSSPQDDSDTVEIFKFVEHPSHLPAPEEAEAVGAYNRLKRKAEEQPNAPPAQILREGMPEIPEGALFHLLERHSMKRTFNRRRNNAANLPVNPKTLEDLGEIPNEYQLTRGRKQFLVFDFYFDEDEDGDEDEEERDRRRRKNRILIFASKDQLRKLAATSVWHLDGTFDTSPEIFTQVLTMHGENHNETLPFVYALLPDKTQSTHDRAIVAVLDACDRYRLRRPDPRTIITDTEKGLMNAVQAHFPTAELRLCLFHLRQVAFRKIQSLGLQPAYQDANDETVRTSFREVVGLAFVLTQDVEEAFQVAKTAAPRPMPPFVKYFEETYVLGTRTRNRRQRRPPRYAPALWNQHHAARHNEPRTNRPVRLFN</sequence>
<reference evidence="3" key="2">
    <citation type="journal article" date="2023" name="BMC Genomics">
        <title>Pest status, molecular evolution, and epigenetic factors derived from the genome assembly of Frankliniella fusca, a thysanopteran phytovirus vector.</title>
        <authorList>
            <person name="Catto M.A."/>
            <person name="Labadie P.E."/>
            <person name="Jacobson A.L."/>
            <person name="Kennedy G.G."/>
            <person name="Srinivasan R."/>
            <person name="Hunt B.G."/>
        </authorList>
    </citation>
    <scope>NUCLEOTIDE SEQUENCE</scope>
    <source>
        <strain evidence="3">PL_HMW_Pooled</strain>
    </source>
</reference>
<dbReference type="EMBL" id="JAHWGI010000147">
    <property type="protein sequence ID" value="KAK3910085.1"/>
    <property type="molecule type" value="Genomic_DNA"/>
</dbReference>
<dbReference type="PANTHER" id="PTHR47160:SF10">
    <property type="entry name" value="MULE TRANSPOSASE DOMAIN-CONTAINING PROTEIN"/>
    <property type="match status" value="1"/>
</dbReference>
<organism evidence="3 4">
    <name type="scientific">Frankliniella fusca</name>
    <dbReference type="NCBI Taxonomy" id="407009"/>
    <lineage>
        <taxon>Eukaryota</taxon>
        <taxon>Metazoa</taxon>
        <taxon>Ecdysozoa</taxon>
        <taxon>Arthropoda</taxon>
        <taxon>Hexapoda</taxon>
        <taxon>Insecta</taxon>
        <taxon>Pterygota</taxon>
        <taxon>Neoptera</taxon>
        <taxon>Paraneoptera</taxon>
        <taxon>Thysanoptera</taxon>
        <taxon>Terebrantia</taxon>
        <taxon>Thripoidea</taxon>
        <taxon>Thripidae</taxon>
        <taxon>Frankliniella</taxon>
    </lineage>
</organism>
<dbReference type="Proteomes" id="UP001219518">
    <property type="component" value="Unassembled WGS sequence"/>
</dbReference>
<proteinExistence type="predicted"/>
<dbReference type="PANTHER" id="PTHR47160">
    <property type="entry name" value="PUTATIVE-RELATED"/>
    <property type="match status" value="1"/>
</dbReference>
<dbReference type="InterPro" id="IPR018289">
    <property type="entry name" value="MULE_transposase_dom"/>
</dbReference>